<dbReference type="AlphaFoldDB" id="A0A382E8C1"/>
<dbReference type="EMBL" id="UINC01043250">
    <property type="protein sequence ID" value="SVB47026.1"/>
    <property type="molecule type" value="Genomic_DNA"/>
</dbReference>
<accession>A0A382E8C1</accession>
<protein>
    <submittedName>
        <fullName evidence="1">Uncharacterized protein</fullName>
    </submittedName>
</protein>
<dbReference type="SUPFAM" id="SSF48452">
    <property type="entry name" value="TPR-like"/>
    <property type="match status" value="1"/>
</dbReference>
<feature type="non-terminal residue" evidence="1">
    <location>
        <position position="1"/>
    </location>
</feature>
<dbReference type="InterPro" id="IPR011990">
    <property type="entry name" value="TPR-like_helical_dom_sf"/>
</dbReference>
<evidence type="ECO:0000313" key="1">
    <source>
        <dbReference type="EMBL" id="SVB47026.1"/>
    </source>
</evidence>
<organism evidence="1">
    <name type="scientific">marine metagenome</name>
    <dbReference type="NCBI Taxonomy" id="408172"/>
    <lineage>
        <taxon>unclassified sequences</taxon>
        <taxon>metagenomes</taxon>
        <taxon>ecological metagenomes</taxon>
    </lineage>
</organism>
<proteinExistence type="predicted"/>
<dbReference type="Gene3D" id="1.25.40.10">
    <property type="entry name" value="Tetratricopeptide repeat domain"/>
    <property type="match status" value="1"/>
</dbReference>
<name>A0A382E8C1_9ZZZZ</name>
<gene>
    <name evidence="1" type="ORF">METZ01_LOCUS199880</name>
</gene>
<reference evidence="1" key="1">
    <citation type="submission" date="2018-05" db="EMBL/GenBank/DDBJ databases">
        <authorList>
            <person name="Lanie J.A."/>
            <person name="Ng W.-L."/>
            <person name="Kazmierczak K.M."/>
            <person name="Andrzejewski T.M."/>
            <person name="Davidsen T.M."/>
            <person name="Wayne K.J."/>
            <person name="Tettelin H."/>
            <person name="Glass J.I."/>
            <person name="Rusch D."/>
            <person name="Podicherti R."/>
            <person name="Tsui H.-C.T."/>
            <person name="Winkler M.E."/>
        </authorList>
    </citation>
    <scope>NUCLEOTIDE SEQUENCE</scope>
</reference>
<sequence length="210" mass="23864">ITITVLMLIFAACRKQWNATEEDMANYGWTLYEQGDYLGSYEWFSNSVLEDLNYQDGYNGLGWSFGKLVELDSAILAFEEGLTKPQNPRILENVAHDILAGLTFAHSALKHDSSVVNYGDSLVWLLEQQTDDKTWNFPHDSTTNYLDVHVMLALSYYALSDFKESLEHVQAIKAALNPASPPWIVDTSTITGRDQLAAQIEYLQNYLLRR</sequence>